<sequence length="231" mass="26832">MRDKERIEQKRLKERVGGYHKYVDCAQINNPDPTSTYHVDEHQRFNKDHAVTDKSVRAQHFEKQQSKWANLRIERLERDQKKWEKYEVKEQFQENRIKVKAEVYQAAKKNMGGSAYNIINLDYDRNKEGIKLQQVDHDAKVRALIRSKNLDSKNNNGFNILTGEQRQTIVVPSHERYNPLTSAGSHMLSSSHSQRSVLISPVSQQSQRILGSRGYQQHYQTGSGVLPGMTL</sequence>
<evidence type="ECO:0000313" key="2">
    <source>
        <dbReference type="Proteomes" id="UP000039865"/>
    </source>
</evidence>
<dbReference type="OrthoDB" id="10261433at2759"/>
<name>A0A078A2T4_STYLE</name>
<dbReference type="Proteomes" id="UP000039865">
    <property type="component" value="Unassembled WGS sequence"/>
</dbReference>
<accession>A0A078A2T4</accession>
<gene>
    <name evidence="1" type="primary">Contig15244.g16243</name>
    <name evidence="1" type="ORF">STYLEM_5543</name>
</gene>
<dbReference type="InParanoid" id="A0A078A2T4"/>
<proteinExistence type="predicted"/>
<protein>
    <submittedName>
        <fullName evidence="1">Uncharacterized protein</fullName>
    </submittedName>
</protein>
<dbReference type="AlphaFoldDB" id="A0A078A2T4"/>
<organism evidence="1 2">
    <name type="scientific">Stylonychia lemnae</name>
    <name type="common">Ciliate</name>
    <dbReference type="NCBI Taxonomy" id="5949"/>
    <lineage>
        <taxon>Eukaryota</taxon>
        <taxon>Sar</taxon>
        <taxon>Alveolata</taxon>
        <taxon>Ciliophora</taxon>
        <taxon>Intramacronucleata</taxon>
        <taxon>Spirotrichea</taxon>
        <taxon>Stichotrichia</taxon>
        <taxon>Sporadotrichida</taxon>
        <taxon>Oxytrichidae</taxon>
        <taxon>Stylonychinae</taxon>
        <taxon>Stylonychia</taxon>
    </lineage>
</organism>
<evidence type="ECO:0000313" key="1">
    <source>
        <dbReference type="EMBL" id="CDW76583.1"/>
    </source>
</evidence>
<dbReference type="OMA" id="RQYDDKA"/>
<dbReference type="EMBL" id="CCKQ01005372">
    <property type="protein sequence ID" value="CDW76583.1"/>
    <property type="molecule type" value="Genomic_DNA"/>
</dbReference>
<keyword evidence="2" id="KW-1185">Reference proteome</keyword>
<reference evidence="1 2" key="1">
    <citation type="submission" date="2014-06" db="EMBL/GenBank/DDBJ databases">
        <authorList>
            <person name="Swart Estienne"/>
        </authorList>
    </citation>
    <scope>NUCLEOTIDE SEQUENCE [LARGE SCALE GENOMIC DNA]</scope>
    <source>
        <strain evidence="1 2">130c</strain>
    </source>
</reference>